<dbReference type="PROSITE" id="PS01079">
    <property type="entry name" value="MOCF_BIOSYNTHESIS_2"/>
    <property type="match status" value="1"/>
</dbReference>
<dbReference type="InterPro" id="IPR036135">
    <property type="entry name" value="MoeA_linker/N_sf"/>
</dbReference>
<dbReference type="Gene3D" id="3.90.180.10">
    <property type="entry name" value="Medium-chain alcohol dehydrogenases, catalytic domain"/>
    <property type="match status" value="1"/>
</dbReference>
<evidence type="ECO:0000256" key="2">
    <source>
        <dbReference type="ARBA" id="ARBA00008339"/>
    </source>
</evidence>
<dbReference type="CDD" id="cd00886">
    <property type="entry name" value="MogA_MoaB"/>
    <property type="match status" value="1"/>
</dbReference>
<evidence type="ECO:0000313" key="7">
    <source>
        <dbReference type="Proteomes" id="UP000243686"/>
    </source>
</evidence>
<dbReference type="Pfam" id="PF00994">
    <property type="entry name" value="MoCF_biosynth"/>
    <property type="match status" value="2"/>
</dbReference>
<dbReference type="Gene3D" id="3.40.980.10">
    <property type="entry name" value="MoaB/Mog-like domain"/>
    <property type="match status" value="2"/>
</dbReference>
<dbReference type="FunFam" id="3.40.980.10:FF:000001">
    <property type="entry name" value="Molybdopterin molybdenumtransferase"/>
    <property type="match status" value="1"/>
</dbReference>
<feature type="domain" description="Enoyl reductase (ER)" evidence="4">
    <location>
        <begin position="699"/>
        <end position="928"/>
    </location>
</feature>
<dbReference type="InterPro" id="IPR008284">
    <property type="entry name" value="MoCF_biosynth_CS"/>
</dbReference>
<dbReference type="GO" id="GO:0016491">
    <property type="term" value="F:oxidoreductase activity"/>
    <property type="evidence" value="ECO:0007669"/>
    <property type="project" value="InterPro"/>
</dbReference>
<organism evidence="6 7">
    <name type="scientific">Opisthorchis viverrini</name>
    <name type="common">Southeast Asian liver fluke</name>
    <dbReference type="NCBI Taxonomy" id="6198"/>
    <lineage>
        <taxon>Eukaryota</taxon>
        <taxon>Metazoa</taxon>
        <taxon>Spiralia</taxon>
        <taxon>Lophotrochozoa</taxon>
        <taxon>Platyhelminthes</taxon>
        <taxon>Trematoda</taxon>
        <taxon>Digenea</taxon>
        <taxon>Opisthorchiida</taxon>
        <taxon>Opisthorchiata</taxon>
        <taxon>Opisthorchiidae</taxon>
        <taxon>Opisthorchis</taxon>
    </lineage>
</organism>
<comment type="similarity">
    <text evidence="2">In the C-terminal section; belongs to the MoeA family.</text>
</comment>
<evidence type="ECO:0000256" key="1">
    <source>
        <dbReference type="ARBA" id="ARBA00007589"/>
    </source>
</evidence>
<dbReference type="NCBIfam" id="TIGR00177">
    <property type="entry name" value="molyb_syn"/>
    <property type="match status" value="1"/>
</dbReference>
<evidence type="ECO:0000256" key="3">
    <source>
        <dbReference type="ARBA" id="ARBA00023150"/>
    </source>
</evidence>
<keyword evidence="7" id="KW-1185">Reference proteome</keyword>
<name>A0A1S8X1R4_OPIVI</name>
<dbReference type="InterPro" id="IPR011032">
    <property type="entry name" value="GroES-like_sf"/>
</dbReference>
<dbReference type="GO" id="GO:0061599">
    <property type="term" value="F:molybdopterin molybdotransferase activity"/>
    <property type="evidence" value="ECO:0007669"/>
    <property type="project" value="TreeGrafter"/>
</dbReference>
<dbReference type="GO" id="GO:0006777">
    <property type="term" value="P:Mo-molybdopterin cofactor biosynthetic process"/>
    <property type="evidence" value="ECO:0007669"/>
    <property type="project" value="UniProtKB-KW"/>
</dbReference>
<evidence type="ECO:0000313" key="6">
    <source>
        <dbReference type="EMBL" id="OON20433.1"/>
    </source>
</evidence>
<dbReference type="AlphaFoldDB" id="A0A1S8X1R4"/>
<protein>
    <submittedName>
        <fullName evidence="6">Molybdenum cofactor synthesis domain protein</fullName>
    </submittedName>
</protein>
<feature type="domain" description="MoaB/Mog" evidence="5">
    <location>
        <begin position="15"/>
        <end position="161"/>
    </location>
</feature>
<sequence>MDSAVEIVGPQISFGILTISDSCSFNSAVDESGPMAVKLVEEGGYSVALRDCVPDDQAQIHALLMKWIASGLVHVIVTIGGTGLSGRDVTPETVLKIIGQGRRLSGLEHALYGCSFQHTPMAALSRFVAGVRDQVLLIAIPGSPKAVSECIPILLPIVKHAVEQIRGWSVGHNTNKVRALSLPLLETNTKSAASRPRESPFPMISVSEAQAKIFQAATLMLARLTVEPVFYKNAVDRVLGCSLRAQHPIPPFDASVMDGYAVRFSRKPGRLRVVGVVCAGDPQPADVSLARGTCMRVNTGGPLPPGTDAVVPVEHTRLISTKRVTSKNGFPTEEEERIEVLTPPRKVGEFIRSSGTDLSSDYVFQRGLRLGPAEIGLLAGAGLLSPCTNFANLLADHGTNLPPAVLDSLSQGGYIPCIQQPRIGIFSTGNELVDPTSPFEPISIIDSNLPALSVLLRKHGFPNTVDLGIVSDQQDLLIETFQRAFGLCDILITTGGVSMGEHDLVATVLAEKFGAIVHFSRVFMKPGKPTKFATVPLYSDLKSRKVLVFCLPGNPVSAFVTTHLFVLPLLRQLELRPETDWTFPRIRVRLLHSVSLGDRPDYRRARLVWQDSCNDSTVASASIPCATFEHLGDQMSSRLASCVDFNLLLVLPPSKPEQNELPVDSVVDALIPVTAKCDRPFPTDYLMSAWQCLNFLEPGTDNLTKELHRTLTRRIPTINRPDQLLIKLSTASLNPVDLLLMYGYGATTFRYARRFISACAQSNPAEYGSDFPFTPGRDFAGQVVGCGPSVLSSRSPQYANLRVGQRIAGATWPFLSSTGSGSLAEYIVCSAADVACIPENVSSTEAVAVGYAGLTAWSALECGGLKPSLPLQQNSKPPREPIILIAGATGGVGLVASQLAKLWGARVHVTCPSDAKAQELMKELNVEE</sequence>
<dbReference type="SUPFAM" id="SSF53218">
    <property type="entry name" value="Molybdenum cofactor biosynthesis proteins"/>
    <property type="match status" value="2"/>
</dbReference>
<evidence type="ECO:0000259" key="4">
    <source>
        <dbReference type="SMART" id="SM00829"/>
    </source>
</evidence>
<dbReference type="EMBL" id="KV892643">
    <property type="protein sequence ID" value="OON20433.1"/>
    <property type="molecule type" value="Genomic_DNA"/>
</dbReference>
<dbReference type="SUPFAM" id="SSF63867">
    <property type="entry name" value="MoeA C-terminal domain-like"/>
    <property type="match status" value="1"/>
</dbReference>
<accession>A0A1S8X1R4</accession>
<dbReference type="PROSITE" id="PS01078">
    <property type="entry name" value="MOCF_BIOSYNTHESIS_1"/>
    <property type="match status" value="1"/>
</dbReference>
<dbReference type="InterPro" id="IPR013154">
    <property type="entry name" value="ADH-like_N"/>
</dbReference>
<dbReference type="Gene3D" id="2.170.190.11">
    <property type="entry name" value="Molybdopterin biosynthesis moea protein, domain 3"/>
    <property type="match status" value="1"/>
</dbReference>
<dbReference type="Gene3D" id="3.90.105.10">
    <property type="entry name" value="Molybdopterin biosynthesis moea protein, domain 2"/>
    <property type="match status" value="1"/>
</dbReference>
<dbReference type="InterPro" id="IPR036688">
    <property type="entry name" value="MoeA_C_domain_IV_sf"/>
</dbReference>
<dbReference type="InterPro" id="IPR005110">
    <property type="entry name" value="MoeA_linker/N"/>
</dbReference>
<feature type="domain" description="MoaB/Mog" evidence="5">
    <location>
        <begin position="424"/>
        <end position="572"/>
    </location>
</feature>
<dbReference type="Gene3D" id="3.40.50.720">
    <property type="entry name" value="NAD(P)-binding Rossmann-like Domain"/>
    <property type="match status" value="1"/>
</dbReference>
<dbReference type="CDD" id="cd00887">
    <property type="entry name" value="MoeA"/>
    <property type="match status" value="1"/>
</dbReference>
<keyword evidence="3" id="KW-0501">Molybdenum cofactor biosynthesis</keyword>
<dbReference type="PANTHER" id="PTHR10192">
    <property type="entry name" value="MOLYBDOPTERIN BIOSYNTHESIS PROTEIN"/>
    <property type="match status" value="1"/>
</dbReference>
<dbReference type="Pfam" id="PF08240">
    <property type="entry name" value="ADH_N"/>
    <property type="match status" value="1"/>
</dbReference>
<dbReference type="Pfam" id="PF03453">
    <property type="entry name" value="MoeA_N"/>
    <property type="match status" value="1"/>
</dbReference>
<gene>
    <name evidence="6" type="ORF">X801_03689</name>
</gene>
<feature type="non-terminal residue" evidence="6">
    <location>
        <position position="928"/>
    </location>
</feature>
<dbReference type="SMART" id="SM00852">
    <property type="entry name" value="MoCF_biosynth"/>
    <property type="match status" value="2"/>
</dbReference>
<dbReference type="InterPro" id="IPR036291">
    <property type="entry name" value="NAD(P)-bd_dom_sf"/>
</dbReference>
<dbReference type="SUPFAM" id="SSF63882">
    <property type="entry name" value="MoeA N-terminal region -like"/>
    <property type="match status" value="1"/>
</dbReference>
<dbReference type="SUPFAM" id="SSF51735">
    <property type="entry name" value="NAD(P)-binding Rossmann-fold domains"/>
    <property type="match status" value="1"/>
</dbReference>
<dbReference type="InterPro" id="IPR001453">
    <property type="entry name" value="MoaB/Mog_dom"/>
</dbReference>
<dbReference type="GO" id="GO:0005829">
    <property type="term" value="C:cytosol"/>
    <property type="evidence" value="ECO:0007669"/>
    <property type="project" value="TreeGrafter"/>
</dbReference>
<dbReference type="SUPFAM" id="SSF50129">
    <property type="entry name" value="GroES-like"/>
    <property type="match status" value="1"/>
</dbReference>
<dbReference type="Proteomes" id="UP000243686">
    <property type="component" value="Unassembled WGS sequence"/>
</dbReference>
<dbReference type="Gene3D" id="2.40.340.10">
    <property type="entry name" value="MoeA, C-terminal, domain IV"/>
    <property type="match status" value="1"/>
</dbReference>
<dbReference type="InterPro" id="IPR020843">
    <property type="entry name" value="ER"/>
</dbReference>
<dbReference type="InterPro" id="IPR038987">
    <property type="entry name" value="MoeA-like"/>
</dbReference>
<dbReference type="SMART" id="SM00829">
    <property type="entry name" value="PKS_ER"/>
    <property type="match status" value="1"/>
</dbReference>
<dbReference type="PANTHER" id="PTHR10192:SF5">
    <property type="entry name" value="GEPHYRIN"/>
    <property type="match status" value="1"/>
</dbReference>
<dbReference type="InterPro" id="IPR036425">
    <property type="entry name" value="MoaB/Mog-like_dom_sf"/>
</dbReference>
<comment type="similarity">
    <text evidence="1">In the N-terminal section; belongs to the MoaB/Mog family.</text>
</comment>
<proteinExistence type="inferred from homology"/>
<reference evidence="6 7" key="1">
    <citation type="submission" date="2015-03" db="EMBL/GenBank/DDBJ databases">
        <title>Draft genome of the nematode, Opisthorchis viverrini.</title>
        <authorList>
            <person name="Mitreva M."/>
        </authorList>
    </citation>
    <scope>NUCLEOTIDE SEQUENCE [LARGE SCALE GENOMIC DNA]</scope>
    <source>
        <strain evidence="6">Khon Kaen</strain>
    </source>
</reference>
<evidence type="ECO:0000259" key="5">
    <source>
        <dbReference type="SMART" id="SM00852"/>
    </source>
</evidence>